<dbReference type="EMBL" id="JOWA01000165">
    <property type="protein sequence ID" value="KEZ38975.1"/>
    <property type="molecule type" value="Genomic_DNA"/>
</dbReference>
<keyword evidence="2" id="KW-0812">Transmembrane</keyword>
<sequence>MQQLQRASSAGGSSSSGDANAANGNDEGGGSSKAGVIAGAVVGSVSGIGLLAGAFFPYRFLKNRPKPEIPPNPVVEDGPTGRSELGGLGKTAEQIGKPEIDGQEKSAVESSAVFGTGTPATVELGSPGLSPLPHAQELSAQPTAAELASSTGAYHSGSIGELPASMVVYEMPAEPYTGSNHDPRVIRT</sequence>
<keyword evidence="2" id="KW-1133">Transmembrane helix</keyword>
<dbReference type="AlphaFoldDB" id="A0A084FV63"/>
<protein>
    <submittedName>
        <fullName evidence="3">Uncharacterized protein</fullName>
    </submittedName>
</protein>
<organism evidence="3 4">
    <name type="scientific">Pseudallescheria apiosperma</name>
    <name type="common">Scedosporium apiospermum</name>
    <dbReference type="NCBI Taxonomy" id="563466"/>
    <lineage>
        <taxon>Eukaryota</taxon>
        <taxon>Fungi</taxon>
        <taxon>Dikarya</taxon>
        <taxon>Ascomycota</taxon>
        <taxon>Pezizomycotina</taxon>
        <taxon>Sordariomycetes</taxon>
        <taxon>Hypocreomycetidae</taxon>
        <taxon>Microascales</taxon>
        <taxon>Microascaceae</taxon>
        <taxon>Scedosporium</taxon>
    </lineage>
</organism>
<reference evidence="3 4" key="1">
    <citation type="journal article" date="2014" name="Genome Announc.">
        <title>Draft genome sequence of the pathogenic fungus Scedosporium apiospermum.</title>
        <authorList>
            <person name="Vandeputte P."/>
            <person name="Ghamrawi S."/>
            <person name="Rechenmann M."/>
            <person name="Iltis A."/>
            <person name="Giraud S."/>
            <person name="Fleury M."/>
            <person name="Thornton C."/>
            <person name="Delhaes L."/>
            <person name="Meyer W."/>
            <person name="Papon N."/>
            <person name="Bouchara J.P."/>
        </authorList>
    </citation>
    <scope>NUCLEOTIDE SEQUENCE [LARGE SCALE GENOMIC DNA]</scope>
    <source>
        <strain evidence="3 4">IHEM 14462</strain>
    </source>
</reference>
<feature type="transmembrane region" description="Helical" evidence="2">
    <location>
        <begin position="34"/>
        <end position="56"/>
    </location>
</feature>
<keyword evidence="4" id="KW-1185">Reference proteome</keyword>
<evidence type="ECO:0000256" key="1">
    <source>
        <dbReference type="SAM" id="MobiDB-lite"/>
    </source>
</evidence>
<evidence type="ECO:0000313" key="3">
    <source>
        <dbReference type="EMBL" id="KEZ38975.1"/>
    </source>
</evidence>
<proteinExistence type="predicted"/>
<keyword evidence="2" id="KW-0472">Membrane</keyword>
<gene>
    <name evidence="3" type="ORF">SAPIO_CDS10327</name>
</gene>
<dbReference type="GeneID" id="27719512"/>
<dbReference type="KEGG" id="sapo:SAPIO_CDS10327"/>
<dbReference type="VEuPathDB" id="FungiDB:SAPIO_CDS10327"/>
<dbReference type="HOGENOM" id="CLU_1441802_0_0_1"/>
<dbReference type="Proteomes" id="UP000028545">
    <property type="component" value="Unassembled WGS sequence"/>
</dbReference>
<dbReference type="RefSeq" id="XP_016638774.1">
    <property type="nucleotide sequence ID" value="XM_016783933.1"/>
</dbReference>
<feature type="region of interest" description="Disordered" evidence="1">
    <location>
        <begin position="1"/>
        <end position="34"/>
    </location>
</feature>
<evidence type="ECO:0000313" key="4">
    <source>
        <dbReference type="Proteomes" id="UP000028545"/>
    </source>
</evidence>
<comment type="caution">
    <text evidence="3">The sequence shown here is derived from an EMBL/GenBank/DDBJ whole genome shotgun (WGS) entry which is preliminary data.</text>
</comment>
<evidence type="ECO:0000256" key="2">
    <source>
        <dbReference type="SAM" id="Phobius"/>
    </source>
</evidence>
<accession>A0A084FV63</accession>
<name>A0A084FV63_PSEDA</name>
<feature type="compositionally biased region" description="Low complexity" evidence="1">
    <location>
        <begin position="7"/>
        <end position="25"/>
    </location>
</feature>